<name>A0A2U3JZS2_9BACT</name>
<dbReference type="Proteomes" id="UP000238701">
    <property type="component" value="Unassembled WGS sequence"/>
</dbReference>
<protein>
    <submittedName>
        <fullName evidence="1">Uncharacterized protein</fullName>
    </submittedName>
</protein>
<reference evidence="2" key="1">
    <citation type="submission" date="2018-02" db="EMBL/GenBank/DDBJ databases">
        <authorList>
            <person name="Hausmann B."/>
        </authorList>
    </citation>
    <scope>NUCLEOTIDE SEQUENCE [LARGE SCALE GENOMIC DNA]</scope>
    <source>
        <strain evidence="2">Peat soil MAG SbA1</strain>
    </source>
</reference>
<accession>A0A2U3JZS2</accession>
<evidence type="ECO:0000313" key="1">
    <source>
        <dbReference type="EMBL" id="SPF32817.1"/>
    </source>
</evidence>
<proteinExistence type="predicted"/>
<dbReference type="AlphaFoldDB" id="A0A2U3JZS2"/>
<gene>
    <name evidence="1" type="ORF">SBA1_110024</name>
</gene>
<organism evidence="1 2">
    <name type="scientific">Candidatus Sulfotelmatobacter kueseliae</name>
    <dbReference type="NCBI Taxonomy" id="2042962"/>
    <lineage>
        <taxon>Bacteria</taxon>
        <taxon>Pseudomonadati</taxon>
        <taxon>Acidobacteriota</taxon>
        <taxon>Terriglobia</taxon>
        <taxon>Terriglobales</taxon>
        <taxon>Candidatus Korobacteraceae</taxon>
        <taxon>Candidatus Sulfotelmatobacter</taxon>
    </lineage>
</organism>
<dbReference type="EMBL" id="OMOD01000013">
    <property type="protein sequence ID" value="SPF32817.1"/>
    <property type="molecule type" value="Genomic_DNA"/>
</dbReference>
<sequence length="78" mass="8599">MAIIILHAITGVCTPACLLAASIPVETVTPPLVGLALQRTISILPINFDASCCKLIYLLERRWYTQFLLDSKSTTMYT</sequence>
<evidence type="ECO:0000313" key="2">
    <source>
        <dbReference type="Proteomes" id="UP000238701"/>
    </source>
</evidence>